<dbReference type="PANTHER" id="PTHR46195:SF2">
    <property type="entry name" value="HEAVY METAL-ASSOCIATED ISOPRENYLATED PLANT PROTEIN 7"/>
    <property type="match status" value="1"/>
</dbReference>
<evidence type="ECO:0000313" key="6">
    <source>
        <dbReference type="EMBL" id="KAH7444900.1"/>
    </source>
</evidence>
<dbReference type="OrthoDB" id="689350at2759"/>
<dbReference type="EMBL" id="CM035407">
    <property type="protein sequence ID" value="KAH7444900.1"/>
    <property type="molecule type" value="Genomic_DNA"/>
</dbReference>
<protein>
    <recommendedName>
        <fullName evidence="5">HMA domain-containing protein</fullName>
    </recommendedName>
</protein>
<keyword evidence="7" id="KW-1185">Reference proteome</keyword>
<evidence type="ECO:0000256" key="1">
    <source>
        <dbReference type="ARBA" id="ARBA00022723"/>
    </source>
</evidence>
<keyword evidence="2" id="KW-0449">Lipoprotein</keyword>
<dbReference type="AlphaFoldDB" id="A0A8T2VCI1"/>
<dbReference type="InterPro" id="IPR036163">
    <property type="entry name" value="HMA_dom_sf"/>
</dbReference>
<organism evidence="6 7">
    <name type="scientific">Ceratopteris richardii</name>
    <name type="common">Triangle waterfern</name>
    <dbReference type="NCBI Taxonomy" id="49495"/>
    <lineage>
        <taxon>Eukaryota</taxon>
        <taxon>Viridiplantae</taxon>
        <taxon>Streptophyta</taxon>
        <taxon>Embryophyta</taxon>
        <taxon>Tracheophyta</taxon>
        <taxon>Polypodiopsida</taxon>
        <taxon>Polypodiidae</taxon>
        <taxon>Polypodiales</taxon>
        <taxon>Pteridineae</taxon>
        <taxon>Pteridaceae</taxon>
        <taxon>Parkerioideae</taxon>
        <taxon>Ceratopteris</taxon>
    </lineage>
</organism>
<feature type="compositionally biased region" description="Polar residues" evidence="4">
    <location>
        <begin position="207"/>
        <end position="216"/>
    </location>
</feature>
<feature type="compositionally biased region" description="Basic and acidic residues" evidence="4">
    <location>
        <begin position="170"/>
        <end position="194"/>
    </location>
</feature>
<proteinExistence type="inferred from homology"/>
<evidence type="ECO:0000313" key="7">
    <source>
        <dbReference type="Proteomes" id="UP000825935"/>
    </source>
</evidence>
<dbReference type="InterPro" id="IPR006121">
    <property type="entry name" value="HMA_dom"/>
</dbReference>
<dbReference type="PANTHER" id="PTHR46195">
    <property type="entry name" value="HEAVY METAL-ASSOCIATED ISOPRENYLATED PLANT PROTEIN 7"/>
    <property type="match status" value="1"/>
</dbReference>
<dbReference type="Gene3D" id="3.30.70.100">
    <property type="match status" value="2"/>
</dbReference>
<dbReference type="GO" id="GO:0046872">
    <property type="term" value="F:metal ion binding"/>
    <property type="evidence" value="ECO:0007669"/>
    <property type="project" value="UniProtKB-KW"/>
</dbReference>
<feature type="domain" description="HMA" evidence="5">
    <location>
        <begin position="14"/>
        <end position="79"/>
    </location>
</feature>
<dbReference type="OMA" id="CACDGCI"/>
<reference evidence="6" key="1">
    <citation type="submission" date="2021-08" db="EMBL/GenBank/DDBJ databases">
        <title>WGS assembly of Ceratopteris richardii.</title>
        <authorList>
            <person name="Marchant D.B."/>
            <person name="Chen G."/>
            <person name="Jenkins J."/>
            <person name="Shu S."/>
            <person name="Leebens-Mack J."/>
            <person name="Grimwood J."/>
            <person name="Schmutz J."/>
            <person name="Soltis P."/>
            <person name="Soltis D."/>
            <person name="Chen Z.-H."/>
        </authorList>
    </citation>
    <scope>NUCLEOTIDE SEQUENCE</scope>
    <source>
        <strain evidence="6">Whitten #5841</strain>
        <tissue evidence="6">Leaf</tissue>
    </source>
</reference>
<dbReference type="PROSITE" id="PS50846">
    <property type="entry name" value="HMA_2"/>
    <property type="match status" value="1"/>
</dbReference>
<dbReference type="CDD" id="cd00371">
    <property type="entry name" value="HMA"/>
    <property type="match status" value="1"/>
</dbReference>
<dbReference type="InterPro" id="IPR044577">
    <property type="entry name" value="HIPP4/7/8/17/18/19"/>
</dbReference>
<keyword evidence="2" id="KW-0636">Prenylation</keyword>
<evidence type="ECO:0000256" key="2">
    <source>
        <dbReference type="ARBA" id="ARBA00023289"/>
    </source>
</evidence>
<dbReference type="Proteomes" id="UP000825935">
    <property type="component" value="Chromosome 2"/>
</dbReference>
<comment type="caution">
    <text evidence="6">The sequence shown here is derived from an EMBL/GenBank/DDBJ whole genome shotgun (WGS) entry which is preliminary data.</text>
</comment>
<evidence type="ECO:0000259" key="5">
    <source>
        <dbReference type="PROSITE" id="PS50846"/>
    </source>
</evidence>
<sequence>MGKQSNGKGEEEKARKVVLQAKMDCDSCRYKIYKAIVGYPGVEEICIDMKDQKVTLKVSKELDPFKLFALLYNKTNGKVSSLLSFPSKDSNEDDKKVQDKKKEPKDVTIILKVNTHCCECKRKLKEIAWCLGDVHMVHIEDEKITISGKDLDPKKVCEELQKKSHKHVEIIEQKSEAEKKQKTENGKQKQECMKEATPSASPPIYFSNDNETCQIM</sequence>
<keyword evidence="1" id="KW-0479">Metal-binding</keyword>
<evidence type="ECO:0000256" key="4">
    <source>
        <dbReference type="SAM" id="MobiDB-lite"/>
    </source>
</evidence>
<gene>
    <name evidence="6" type="ORF">KP509_02G096800</name>
</gene>
<feature type="region of interest" description="Disordered" evidence="4">
    <location>
        <begin position="170"/>
        <end position="216"/>
    </location>
</feature>
<dbReference type="Pfam" id="PF00403">
    <property type="entry name" value="HMA"/>
    <property type="match status" value="1"/>
</dbReference>
<accession>A0A8T2VCI1</accession>
<evidence type="ECO:0000256" key="3">
    <source>
        <dbReference type="ARBA" id="ARBA00024045"/>
    </source>
</evidence>
<comment type="similarity">
    <text evidence="3">Belongs to the HIPP family.</text>
</comment>
<name>A0A8T2VCI1_CERRI</name>
<dbReference type="SUPFAM" id="SSF55008">
    <property type="entry name" value="HMA, heavy metal-associated domain"/>
    <property type="match status" value="1"/>
</dbReference>